<evidence type="ECO:0000256" key="2">
    <source>
        <dbReference type="ARBA" id="ARBA00022475"/>
    </source>
</evidence>
<dbReference type="GO" id="GO:0005886">
    <property type="term" value="C:plasma membrane"/>
    <property type="evidence" value="ECO:0007669"/>
    <property type="project" value="UniProtKB-SubCell"/>
</dbReference>
<reference evidence="8" key="1">
    <citation type="submission" date="2011-04" db="EMBL/GenBank/DDBJ databases">
        <title>The complete genome of Spirochaeta coccoides DSM 17374.</title>
        <authorList>
            <person name="Lucas S."/>
            <person name="Copeland A."/>
            <person name="Lapidus A."/>
            <person name="Bruce D."/>
            <person name="Goodwin L."/>
            <person name="Pitluck S."/>
            <person name="Peters L."/>
            <person name="Kyrpides N."/>
            <person name="Mavromatis K."/>
            <person name="Pagani I."/>
            <person name="Ivanova N."/>
            <person name="Ovchinnikova G."/>
            <person name="Lu M."/>
            <person name="Detter J.C."/>
            <person name="Tapia R."/>
            <person name="Han C."/>
            <person name="Land M."/>
            <person name="Hauser L."/>
            <person name="Markowitz V."/>
            <person name="Cheng J.-F."/>
            <person name="Hugenholtz P."/>
            <person name="Woyke T."/>
            <person name="Wu D."/>
            <person name="Spring S."/>
            <person name="Schroeder M."/>
            <person name="Brambilla E."/>
            <person name="Klenk H.-P."/>
            <person name="Eisen J.A."/>
        </authorList>
    </citation>
    <scope>NUCLEOTIDE SEQUENCE [LARGE SCALE GENOMIC DNA]</scope>
    <source>
        <strain evidence="8">ATCC BAA-1237 / DSM 17374 / SPN1</strain>
    </source>
</reference>
<dbReference type="GO" id="GO:0022857">
    <property type="term" value="F:transmembrane transporter activity"/>
    <property type="evidence" value="ECO:0007669"/>
    <property type="project" value="InterPro"/>
</dbReference>
<gene>
    <name evidence="7" type="ordered locus">Spico_0338</name>
</gene>
<dbReference type="InterPro" id="IPR001851">
    <property type="entry name" value="ABC_transp_permease"/>
</dbReference>
<dbReference type="OrthoDB" id="368246at2"/>
<feature type="transmembrane region" description="Helical" evidence="6">
    <location>
        <begin position="59"/>
        <end position="91"/>
    </location>
</feature>
<evidence type="ECO:0000256" key="4">
    <source>
        <dbReference type="ARBA" id="ARBA00022989"/>
    </source>
</evidence>
<dbReference type="HOGENOM" id="CLU_028880_3_3_12"/>
<evidence type="ECO:0000256" key="6">
    <source>
        <dbReference type="SAM" id="Phobius"/>
    </source>
</evidence>
<proteinExistence type="predicted"/>
<feature type="transmembrane region" description="Helical" evidence="6">
    <location>
        <begin position="128"/>
        <end position="150"/>
    </location>
</feature>
<organism evidence="7 8">
    <name type="scientific">Parasphaerochaeta coccoides (strain ATCC BAA-1237 / DSM 17374 / SPN1)</name>
    <name type="common">Sphaerochaeta coccoides</name>
    <dbReference type="NCBI Taxonomy" id="760011"/>
    <lineage>
        <taxon>Bacteria</taxon>
        <taxon>Pseudomonadati</taxon>
        <taxon>Spirochaetota</taxon>
        <taxon>Spirochaetia</taxon>
        <taxon>Spirochaetales</taxon>
        <taxon>Sphaerochaetaceae</taxon>
        <taxon>Parasphaerochaeta</taxon>
    </lineage>
</organism>
<dbReference type="PANTHER" id="PTHR32196">
    <property type="entry name" value="ABC TRANSPORTER PERMEASE PROTEIN YPHD-RELATED-RELATED"/>
    <property type="match status" value="1"/>
</dbReference>
<feature type="transmembrane region" description="Helical" evidence="6">
    <location>
        <begin position="237"/>
        <end position="256"/>
    </location>
</feature>
<protein>
    <submittedName>
        <fullName evidence="7">Monosaccharide ABC transporter membrane protein, CUT2 family</fullName>
    </submittedName>
</protein>
<evidence type="ECO:0000256" key="5">
    <source>
        <dbReference type="ARBA" id="ARBA00023136"/>
    </source>
</evidence>
<dbReference type="Proteomes" id="UP000007939">
    <property type="component" value="Chromosome"/>
</dbReference>
<reference evidence="7 8" key="2">
    <citation type="journal article" date="2012" name="Stand. Genomic Sci.">
        <title>Complete genome sequence of the termite hindgut bacterium Spirochaeta coccoides type strain (SPN1(T)), reclassification in the genus Sphaerochaeta as Sphaerochaeta coccoides comb. nov. and emendations of the family Spirochaetaceae and the genus Sphaerochaeta.</title>
        <authorList>
            <person name="Abt B."/>
            <person name="Han C."/>
            <person name="Scheuner C."/>
            <person name="Lu M."/>
            <person name="Lapidus A."/>
            <person name="Nolan M."/>
            <person name="Lucas S."/>
            <person name="Hammon N."/>
            <person name="Deshpande S."/>
            <person name="Cheng J.F."/>
            <person name="Tapia R."/>
            <person name="Goodwin L.A."/>
            <person name="Pitluck S."/>
            <person name="Liolios K."/>
            <person name="Pagani I."/>
            <person name="Ivanova N."/>
            <person name="Mavromatis K."/>
            <person name="Mikhailova N."/>
            <person name="Huntemann M."/>
            <person name="Pati A."/>
            <person name="Chen A."/>
            <person name="Palaniappan K."/>
            <person name="Land M."/>
            <person name="Hauser L."/>
            <person name="Brambilla E.M."/>
            <person name="Rohde M."/>
            <person name="Spring S."/>
            <person name="Gronow S."/>
            <person name="Goker M."/>
            <person name="Woyke T."/>
            <person name="Bristow J."/>
            <person name="Eisen J.A."/>
            <person name="Markowitz V."/>
            <person name="Hugenholtz P."/>
            <person name="Kyrpides N.C."/>
            <person name="Klenk H.P."/>
            <person name="Detter J.C."/>
        </authorList>
    </citation>
    <scope>NUCLEOTIDE SEQUENCE [LARGE SCALE GENOMIC DNA]</scope>
    <source>
        <strain evidence="8">ATCC BAA-1237 / DSM 17374 / SPN1</strain>
    </source>
</reference>
<keyword evidence="4 6" id="KW-1133">Transmembrane helix</keyword>
<dbReference type="AlphaFoldDB" id="F4GHN0"/>
<keyword evidence="3 6" id="KW-0812">Transmembrane</keyword>
<feature type="transmembrane region" description="Helical" evidence="6">
    <location>
        <begin position="103"/>
        <end position="122"/>
    </location>
</feature>
<dbReference type="PANTHER" id="PTHR32196:SF63">
    <property type="entry name" value="INNER MEMBRANE ABC TRANSPORTER PERMEASE PROTEIN YJFF"/>
    <property type="match status" value="1"/>
</dbReference>
<evidence type="ECO:0000313" key="7">
    <source>
        <dbReference type="EMBL" id="AEC01568.1"/>
    </source>
</evidence>
<dbReference type="EMBL" id="CP002659">
    <property type="protein sequence ID" value="AEC01568.1"/>
    <property type="molecule type" value="Genomic_DNA"/>
</dbReference>
<evidence type="ECO:0000313" key="8">
    <source>
        <dbReference type="Proteomes" id="UP000007939"/>
    </source>
</evidence>
<dbReference type="eggNOG" id="COG1172">
    <property type="taxonomic scope" value="Bacteria"/>
</dbReference>
<name>F4GHN0_PARC1</name>
<keyword evidence="8" id="KW-1185">Reference proteome</keyword>
<accession>F4GHN0</accession>
<evidence type="ECO:0000256" key="3">
    <source>
        <dbReference type="ARBA" id="ARBA00022692"/>
    </source>
</evidence>
<sequence>MNSVVYDTLRKKAGGPNFLLFITVVMFFFMYIIGVAIYGSRGFGNVQTLMNMLIDNAGLIIAASGMTLVLITGGIDISVGSLVGLVCMMLASMMELSGVSTSVAITVVLVFGIVFGFVQGWLVSYLKLQPFIVTLAGMFFCRGLTAIISVEQIAIKANETFLALAHKNIYLPFGATMNKRGILLYPFIHPSVLIALAALAVVWYICKYTRFGRSLYAVGGNETSALLMGINVRRTKLFAYILNGFLGSLAGFVFCLNTTSGFVEQARGFEMEAISSAVIGGTLLTGGVGNVIGTFFGVLIKATIETYIRSDGTLSSWWNKIVLSALLCFFIVLQSVFASLKQKKKQ</sequence>
<keyword evidence="2" id="KW-1003">Cell membrane</keyword>
<feature type="transmembrane region" description="Helical" evidence="6">
    <location>
        <begin position="18"/>
        <end position="39"/>
    </location>
</feature>
<feature type="transmembrane region" description="Helical" evidence="6">
    <location>
        <begin position="182"/>
        <end position="205"/>
    </location>
</feature>
<comment type="subcellular location">
    <subcellularLocation>
        <location evidence="1">Cell membrane</location>
        <topology evidence="1">Multi-pass membrane protein</topology>
    </subcellularLocation>
</comment>
<dbReference type="RefSeq" id="WP_013738964.1">
    <property type="nucleotide sequence ID" value="NC_015436.1"/>
</dbReference>
<dbReference type="KEGG" id="scc:Spico_0338"/>
<dbReference type="CDD" id="cd06579">
    <property type="entry name" value="TM_PBP1_transp_AraH_like"/>
    <property type="match status" value="1"/>
</dbReference>
<feature type="transmembrane region" description="Helical" evidence="6">
    <location>
        <begin position="277"/>
        <end position="300"/>
    </location>
</feature>
<feature type="transmembrane region" description="Helical" evidence="6">
    <location>
        <begin position="320"/>
        <end position="340"/>
    </location>
</feature>
<dbReference type="Pfam" id="PF02653">
    <property type="entry name" value="BPD_transp_2"/>
    <property type="match status" value="1"/>
</dbReference>
<keyword evidence="5 6" id="KW-0472">Membrane</keyword>
<dbReference type="STRING" id="760011.Spico_0338"/>
<evidence type="ECO:0000256" key="1">
    <source>
        <dbReference type="ARBA" id="ARBA00004651"/>
    </source>
</evidence>